<accession>A3DKM6</accession>
<gene>
    <name evidence="1" type="ordered locus">Smar_0073</name>
</gene>
<organism evidence="1 2">
    <name type="scientific">Staphylothermus marinus (strain ATCC 43588 / DSM 3639 / JCM 9404 / F1)</name>
    <dbReference type="NCBI Taxonomy" id="399550"/>
    <lineage>
        <taxon>Archaea</taxon>
        <taxon>Thermoproteota</taxon>
        <taxon>Thermoprotei</taxon>
        <taxon>Desulfurococcales</taxon>
        <taxon>Desulfurococcaceae</taxon>
        <taxon>Staphylothermus</taxon>
    </lineage>
</organism>
<reference evidence="1 2" key="2">
    <citation type="journal article" date="2009" name="Stand. Genomic Sci.">
        <title>Complete genome sequence of Staphylothermus marinus Stetter and Fiala 1986 type strain F1.</title>
        <authorList>
            <person name="Anderson I.J."/>
            <person name="Sun H."/>
            <person name="Lapidus A."/>
            <person name="Copeland A."/>
            <person name="Glavina Del Rio T."/>
            <person name="Tice H."/>
            <person name="Dalin E."/>
            <person name="Lucas S."/>
            <person name="Barry K."/>
            <person name="Land M."/>
            <person name="Richardson P."/>
            <person name="Huber H."/>
            <person name="Kyrpides N.C."/>
        </authorList>
    </citation>
    <scope>NUCLEOTIDE SEQUENCE [LARGE SCALE GENOMIC DNA]</scope>
    <source>
        <strain evidence="2">ATCC 43588 / DSM 3639 / JCM 9404 / F1</strain>
    </source>
</reference>
<evidence type="ECO:0000313" key="1">
    <source>
        <dbReference type="EMBL" id="ABN69186.1"/>
    </source>
</evidence>
<name>A3DKM6_STAMF</name>
<reference evidence="2" key="1">
    <citation type="journal article" date="2009" name="BMC Genomics">
        <title>The complete genome sequence of Staphylothermus marinus reveals differences in sulfur metabolism among heterotrophic Crenarchaeota.</title>
        <authorList>
            <person name="Anderson I.J."/>
            <person name="Dharmarajan L."/>
            <person name="Rodriguez J."/>
            <person name="Hooper S."/>
            <person name="Porat I."/>
            <person name="Ulrich L.E."/>
            <person name="Elkins J.G."/>
            <person name="Mavromatis K."/>
            <person name="Sun H."/>
            <person name="Land M."/>
            <person name="Lapidus A."/>
            <person name="Lucas S."/>
            <person name="Barry K."/>
            <person name="Huber H."/>
            <person name="Zhulin I.B."/>
            <person name="Whitman W.B."/>
            <person name="Mukhopadhyay B."/>
            <person name="Woese C."/>
            <person name="Bristow J."/>
            <person name="Kyrpides N."/>
        </authorList>
    </citation>
    <scope>NUCLEOTIDE SEQUENCE [LARGE SCALE GENOMIC DNA]</scope>
    <source>
        <strain evidence="2">ATCC 43588 / DSM 3639 / JCM 9404 / F1</strain>
    </source>
</reference>
<dbReference type="AlphaFoldDB" id="A3DKM6"/>
<dbReference type="HOGENOM" id="CLU_1727315_0_0_2"/>
<dbReference type="STRING" id="399550.Smar_0073"/>
<protein>
    <submittedName>
        <fullName evidence="1">Uncharacterized protein</fullName>
    </submittedName>
</protein>
<dbReference type="EMBL" id="CP000575">
    <property type="protein sequence ID" value="ABN69186.1"/>
    <property type="molecule type" value="Genomic_DNA"/>
</dbReference>
<proteinExistence type="predicted"/>
<evidence type="ECO:0000313" key="2">
    <source>
        <dbReference type="Proteomes" id="UP000000254"/>
    </source>
</evidence>
<dbReference type="Proteomes" id="UP000000254">
    <property type="component" value="Chromosome"/>
</dbReference>
<dbReference type="KEGG" id="smr:Smar_0073"/>
<sequence length="151" mass="16877">MFGYYGCLCVLFIGGGRGVRVAPWSPNNPHHEGMKPQPKRGKPLQIPITSKTTKNKAQTTTTNNIRLNLTILIEQGNNTLILDQISIPINASKIPTTPILITITLRPSETTSYISNTPPTPTICQVRLLRDYLKHLFIELIIIQVFTSRNN</sequence>
<keyword evidence="2" id="KW-1185">Reference proteome</keyword>